<dbReference type="OrthoDB" id="226102at2"/>
<comment type="caution">
    <text evidence="19">The sequence shown here is derived from an EMBL/GenBank/DDBJ whole genome shotgun (WGS) entry which is preliminary data.</text>
</comment>
<evidence type="ECO:0000256" key="15">
    <source>
        <dbReference type="PIRSR" id="PIRSR006337-1"/>
    </source>
</evidence>
<comment type="catalytic activity">
    <reaction evidence="12 14">
        <text>hydrolysis of (1-&gt;4)-alpha-D-glucosidic linkage in 4-alpha-D-[(1-&gt;4)-alpha-D-glucanosyl]n trehalose to yield trehalose and (1-&gt;4)-alpha-D-glucan.</text>
        <dbReference type="EC" id="3.2.1.141"/>
    </reaction>
</comment>
<feature type="binding site" evidence="16">
    <location>
        <begin position="402"/>
        <end position="407"/>
    </location>
    <ligand>
        <name>substrate</name>
    </ligand>
</feature>
<dbReference type="SUPFAM" id="SSF81296">
    <property type="entry name" value="E set domains"/>
    <property type="match status" value="1"/>
</dbReference>
<organism evidence="19 20">
    <name type="scientific">Tautonia sociabilis</name>
    <dbReference type="NCBI Taxonomy" id="2080755"/>
    <lineage>
        <taxon>Bacteria</taxon>
        <taxon>Pseudomonadati</taxon>
        <taxon>Planctomycetota</taxon>
        <taxon>Planctomycetia</taxon>
        <taxon>Isosphaerales</taxon>
        <taxon>Isosphaeraceae</taxon>
        <taxon>Tautonia</taxon>
    </lineage>
</organism>
<evidence type="ECO:0000256" key="10">
    <source>
        <dbReference type="ARBA" id="ARBA00032057"/>
    </source>
</evidence>
<evidence type="ECO:0000256" key="17">
    <source>
        <dbReference type="PIRSR" id="PIRSR006337-3"/>
    </source>
</evidence>
<dbReference type="InterPro" id="IPR012768">
    <property type="entry name" value="Trehalose_TreZ"/>
</dbReference>
<dbReference type="NCBIfam" id="TIGR02402">
    <property type="entry name" value="trehalose_TreZ"/>
    <property type="match status" value="1"/>
</dbReference>
<evidence type="ECO:0000256" key="5">
    <source>
        <dbReference type="ARBA" id="ARBA00015938"/>
    </source>
</evidence>
<evidence type="ECO:0000256" key="14">
    <source>
        <dbReference type="PIRNR" id="PIRNR006337"/>
    </source>
</evidence>
<keyword evidence="8" id="KW-0119">Carbohydrate metabolism</keyword>
<dbReference type="InterPro" id="IPR017853">
    <property type="entry name" value="GH"/>
</dbReference>
<dbReference type="GO" id="GO:0005992">
    <property type="term" value="P:trehalose biosynthetic process"/>
    <property type="evidence" value="ECO:0007669"/>
    <property type="project" value="UniProtKB-UniRule"/>
</dbReference>
<dbReference type="UniPathway" id="UPA00299"/>
<evidence type="ECO:0000256" key="13">
    <source>
        <dbReference type="NCBIfam" id="TIGR02402"/>
    </source>
</evidence>
<dbReference type="EC" id="3.2.1.141" evidence="4 13"/>
<dbReference type="InterPro" id="IPR013783">
    <property type="entry name" value="Ig-like_fold"/>
</dbReference>
<dbReference type="GO" id="GO:0033942">
    <property type="term" value="F:4-alpha-D-(1-&gt;4)-alpha-D-glucanotrehalose trehalohydrolase activity"/>
    <property type="evidence" value="ECO:0007669"/>
    <property type="project" value="UniProtKB-EC"/>
</dbReference>
<proteinExistence type="inferred from homology"/>
<dbReference type="PANTHER" id="PTHR43651">
    <property type="entry name" value="1,4-ALPHA-GLUCAN-BRANCHING ENZYME"/>
    <property type="match status" value="1"/>
</dbReference>
<protein>
    <recommendedName>
        <fullName evidence="5 13">Malto-oligosyltrehalose trehalohydrolase</fullName>
        <shortName evidence="14">MTHase</shortName>
        <ecNumber evidence="4 13">3.2.1.141</ecNumber>
    </recommendedName>
    <alternativeName>
        <fullName evidence="11 14">4-alpha-D-((1-&gt;4)-alpha-D-glucano)trehalose trehalohydrolase</fullName>
    </alternativeName>
    <alternativeName>
        <fullName evidence="10 14">Maltooligosyl trehalose trehalohydrolase</fullName>
    </alternativeName>
</protein>
<dbReference type="EMBL" id="RYZH01000035">
    <property type="protein sequence ID" value="RUL85936.1"/>
    <property type="molecule type" value="Genomic_DNA"/>
</dbReference>
<dbReference type="SMART" id="SM00642">
    <property type="entry name" value="Aamy"/>
    <property type="match status" value="1"/>
</dbReference>
<evidence type="ECO:0000256" key="1">
    <source>
        <dbReference type="ARBA" id="ARBA00004496"/>
    </source>
</evidence>
<keyword evidence="7 14" id="KW-0378">Hydrolase</keyword>
<gene>
    <name evidence="19" type="primary">treZ</name>
    <name evidence="19" type="ORF">TsocGM_17360</name>
</gene>
<feature type="active site" description="Nucleophile" evidence="15">
    <location>
        <position position="273"/>
    </location>
</feature>
<name>A0A432MGL8_9BACT</name>
<evidence type="ECO:0000256" key="9">
    <source>
        <dbReference type="ARBA" id="ARBA00023295"/>
    </source>
</evidence>
<evidence type="ECO:0000256" key="12">
    <source>
        <dbReference type="ARBA" id="ARBA00034013"/>
    </source>
</evidence>
<evidence type="ECO:0000256" key="7">
    <source>
        <dbReference type="ARBA" id="ARBA00022801"/>
    </source>
</evidence>
<dbReference type="GO" id="GO:0005737">
    <property type="term" value="C:cytoplasm"/>
    <property type="evidence" value="ECO:0007669"/>
    <property type="project" value="UniProtKB-SubCell"/>
</dbReference>
<dbReference type="AlphaFoldDB" id="A0A432MGL8"/>
<keyword evidence="9 14" id="KW-0326">Glycosidase</keyword>
<dbReference type="SUPFAM" id="SSF51445">
    <property type="entry name" value="(Trans)glycosidases"/>
    <property type="match status" value="1"/>
</dbReference>
<evidence type="ECO:0000256" key="6">
    <source>
        <dbReference type="ARBA" id="ARBA00022490"/>
    </source>
</evidence>
<dbReference type="InterPro" id="IPR044901">
    <property type="entry name" value="Trehalose_TreZ_E-set_sf"/>
</dbReference>
<dbReference type="PANTHER" id="PTHR43651:SF11">
    <property type="entry name" value="MALTO-OLIGOSYLTREHALOSE TREHALOHYDROLASE"/>
    <property type="match status" value="1"/>
</dbReference>
<dbReference type="CDD" id="cd02853">
    <property type="entry name" value="E_set_MTHase_like_N"/>
    <property type="match status" value="1"/>
</dbReference>
<dbReference type="Proteomes" id="UP000280296">
    <property type="component" value="Unassembled WGS sequence"/>
</dbReference>
<comment type="pathway">
    <text evidence="2 14">Glycan biosynthesis; trehalose biosynthesis.</text>
</comment>
<dbReference type="RefSeq" id="WP_126726727.1">
    <property type="nucleotide sequence ID" value="NZ_RYZH01000035.1"/>
</dbReference>
<evidence type="ECO:0000259" key="18">
    <source>
        <dbReference type="SMART" id="SM00642"/>
    </source>
</evidence>
<evidence type="ECO:0000256" key="11">
    <source>
        <dbReference type="ARBA" id="ARBA00033284"/>
    </source>
</evidence>
<evidence type="ECO:0000256" key="16">
    <source>
        <dbReference type="PIRSR" id="PIRSR006337-2"/>
    </source>
</evidence>
<dbReference type="Gene3D" id="1.10.10.760">
    <property type="entry name" value="E-set domains of sugar-utilizing enzymes"/>
    <property type="match status" value="1"/>
</dbReference>
<dbReference type="PIRSF" id="PIRSF006337">
    <property type="entry name" value="Trehalose_TreZ"/>
    <property type="match status" value="1"/>
</dbReference>
<reference evidence="19 20" key="2">
    <citation type="submission" date="2019-01" db="EMBL/GenBank/DDBJ databases">
        <title>Tautonia sociabilis, a novel thermotolerant planctomycete of Isosphaeraceae family, isolated from a 4000 m deep subterranean habitat.</title>
        <authorList>
            <person name="Kovaleva O.L."/>
            <person name="Elcheninov A.G."/>
            <person name="Van Heerden E."/>
            <person name="Toshchakov S.V."/>
            <person name="Novikov A."/>
            <person name="Bonch-Osmolovskaya E.A."/>
            <person name="Kublanov I.V."/>
        </authorList>
    </citation>
    <scope>NUCLEOTIDE SEQUENCE [LARGE SCALE GENOMIC DNA]</scope>
    <source>
        <strain evidence="19 20">GM2012</strain>
    </source>
</reference>
<evidence type="ECO:0000256" key="3">
    <source>
        <dbReference type="ARBA" id="ARBA00008061"/>
    </source>
</evidence>
<dbReference type="Gene3D" id="3.20.20.80">
    <property type="entry name" value="Glycosidases"/>
    <property type="match status" value="1"/>
</dbReference>
<feature type="domain" description="Glycosyl hydrolase family 13 catalytic" evidence="18">
    <location>
        <begin position="126"/>
        <end position="474"/>
    </location>
</feature>
<feature type="binding site" evidence="16">
    <location>
        <begin position="271"/>
        <end position="276"/>
    </location>
    <ligand>
        <name>substrate</name>
    </ligand>
</feature>
<sequence length="637" mass="70621">MSLDRRSALGPSHWRPSFGAWPEPGGVRFRVWAPTEPGASVVIQGDPPRVEPLERFPDGTFGALVRGIGPGTRYKYRIGSGDFPDPASRFQPEGVHGPSQVVDPADFRWSDRGWTGLTLDALTVYELHVGTFSPEGTFAGVRARLPYLRDLGVSAVELMPVADFPGDRNWGYDGAALFAPSRRYGRPDDLRQLVDEAHRLGLAVLLDVVYNHLGPSGCYLPVFSPFVFSETHTNPWGKSLNFDGPHNTLVRQFFIENALHWIHEYRFDGLRLDATHAIIDDSDRPFLADLAARVRESVADREVLVIAEDHRNLAQMIRPEGQGGWGLDAVWADDFHHIVRVALTGENEGYYQDFTGSMAELAACLNTGWLYTGQRSANRDEPRGSEPIGVPPRRMVVCTQNHDQIGNRAMGDRLHHDCDLASYRAATALLLCAPETPMLFQGQEWATRTPFQFFTDHEPDLGRAVTEGRRQEFRHFAAFADPSSRTRIPDPQAEATFLASRLDWSEPDREPHASILRLFQTLLTLRRSEPSLRDCRIGSSRAAALGSEALLLRRDPECGPSLLLLLHLGGPAEVSLAGRSELEGLDPSRCQLVLTTDDLPFAPDGRPPTVSLVGDAPTIRFEGPSAVLLRAWPFPKA</sequence>
<comment type="subcellular location">
    <subcellularLocation>
        <location evidence="1 15">Cytoplasm</location>
    </subcellularLocation>
</comment>
<feature type="site" description="Transition state stabilizer" evidence="17">
    <location>
        <position position="403"/>
    </location>
</feature>
<evidence type="ECO:0000313" key="19">
    <source>
        <dbReference type="EMBL" id="RUL85936.1"/>
    </source>
</evidence>
<dbReference type="InterPro" id="IPR014756">
    <property type="entry name" value="Ig_E-set"/>
</dbReference>
<accession>A0A432MGL8</accession>
<reference evidence="19 20" key="1">
    <citation type="submission" date="2018-12" db="EMBL/GenBank/DDBJ databases">
        <authorList>
            <person name="Toschakov S.V."/>
        </authorList>
    </citation>
    <scope>NUCLEOTIDE SEQUENCE [LARGE SCALE GENOMIC DNA]</scope>
    <source>
        <strain evidence="19 20">GM2012</strain>
    </source>
</reference>
<keyword evidence="20" id="KW-1185">Reference proteome</keyword>
<dbReference type="InterPro" id="IPR006047">
    <property type="entry name" value="GH13_cat_dom"/>
</dbReference>
<dbReference type="CDD" id="cd11325">
    <property type="entry name" value="AmyAc_GTHase"/>
    <property type="match status" value="1"/>
</dbReference>
<feature type="binding site" evidence="16">
    <location>
        <begin position="333"/>
        <end position="337"/>
    </location>
    <ligand>
        <name>substrate</name>
    </ligand>
</feature>
<evidence type="ECO:0000256" key="8">
    <source>
        <dbReference type="ARBA" id="ARBA00023277"/>
    </source>
</evidence>
<comment type="similarity">
    <text evidence="3 14">Belongs to the glycosyl hydrolase 13 family.</text>
</comment>
<evidence type="ECO:0000313" key="20">
    <source>
        <dbReference type="Proteomes" id="UP000280296"/>
    </source>
</evidence>
<evidence type="ECO:0000256" key="2">
    <source>
        <dbReference type="ARBA" id="ARBA00005199"/>
    </source>
</evidence>
<evidence type="ECO:0000256" key="4">
    <source>
        <dbReference type="ARBA" id="ARBA00012268"/>
    </source>
</evidence>
<keyword evidence="6" id="KW-0963">Cytoplasm</keyword>
<dbReference type="Gene3D" id="2.60.40.10">
    <property type="entry name" value="Immunoglobulins"/>
    <property type="match status" value="1"/>
</dbReference>
<feature type="active site" description="Proton donor" evidence="15">
    <location>
        <position position="308"/>
    </location>
</feature>
<dbReference type="Pfam" id="PF00128">
    <property type="entry name" value="Alpha-amylase"/>
    <property type="match status" value="1"/>
</dbReference>